<dbReference type="SUPFAM" id="SSF56801">
    <property type="entry name" value="Acetyl-CoA synthetase-like"/>
    <property type="match status" value="1"/>
</dbReference>
<dbReference type="InterPro" id="IPR000873">
    <property type="entry name" value="AMP-dep_synth/lig_dom"/>
</dbReference>
<dbReference type="Gene3D" id="3.30.300.30">
    <property type="match status" value="1"/>
</dbReference>
<dbReference type="GO" id="GO:0031956">
    <property type="term" value="F:medium-chain fatty acid-CoA ligase activity"/>
    <property type="evidence" value="ECO:0007669"/>
    <property type="project" value="TreeGrafter"/>
</dbReference>
<dbReference type="PANTHER" id="PTHR43201:SF32">
    <property type="entry name" value="2-SUCCINYLBENZOATE--COA LIGASE, CHLOROPLASTIC_PEROXISOMAL"/>
    <property type="match status" value="1"/>
</dbReference>
<dbReference type="AlphaFoldDB" id="A0A1H5TYI9"/>
<dbReference type="Gene3D" id="3.40.50.12780">
    <property type="entry name" value="N-terminal domain of ligase-like"/>
    <property type="match status" value="1"/>
</dbReference>
<dbReference type="CDD" id="cd04433">
    <property type="entry name" value="AFD_class_I"/>
    <property type="match status" value="1"/>
</dbReference>
<dbReference type="RefSeq" id="WP_103936171.1">
    <property type="nucleotide sequence ID" value="NZ_FNVO01000001.1"/>
</dbReference>
<dbReference type="Pfam" id="PF13193">
    <property type="entry name" value="AMP-binding_C"/>
    <property type="match status" value="1"/>
</dbReference>
<keyword evidence="4" id="KW-1185">Reference proteome</keyword>
<dbReference type="InterPro" id="IPR025110">
    <property type="entry name" value="AMP-bd_C"/>
</dbReference>
<dbReference type="PROSITE" id="PS00455">
    <property type="entry name" value="AMP_BINDING"/>
    <property type="match status" value="1"/>
</dbReference>
<evidence type="ECO:0000313" key="4">
    <source>
        <dbReference type="Proteomes" id="UP000236723"/>
    </source>
</evidence>
<evidence type="ECO:0000313" key="3">
    <source>
        <dbReference type="EMBL" id="SEF67853.1"/>
    </source>
</evidence>
<dbReference type="InterPro" id="IPR045851">
    <property type="entry name" value="AMP-bd_C_sf"/>
</dbReference>
<evidence type="ECO:0000259" key="1">
    <source>
        <dbReference type="Pfam" id="PF00501"/>
    </source>
</evidence>
<keyword evidence="3" id="KW-0436">Ligase</keyword>
<gene>
    <name evidence="3" type="ORF">SAMN04489712_101795</name>
</gene>
<dbReference type="OrthoDB" id="9803968at2"/>
<evidence type="ECO:0000259" key="2">
    <source>
        <dbReference type="Pfam" id="PF13193"/>
    </source>
</evidence>
<dbReference type="InterPro" id="IPR042099">
    <property type="entry name" value="ANL_N_sf"/>
</dbReference>
<accession>A0A1H5TYI9</accession>
<feature type="domain" description="AMP-dependent synthetase/ligase" evidence="1">
    <location>
        <begin position="11"/>
        <end position="355"/>
    </location>
</feature>
<organism evidence="3 4">
    <name type="scientific">Thermomonospora echinospora</name>
    <dbReference type="NCBI Taxonomy" id="1992"/>
    <lineage>
        <taxon>Bacteria</taxon>
        <taxon>Bacillati</taxon>
        <taxon>Actinomycetota</taxon>
        <taxon>Actinomycetes</taxon>
        <taxon>Streptosporangiales</taxon>
        <taxon>Thermomonosporaceae</taxon>
        <taxon>Thermomonospora</taxon>
    </lineage>
</organism>
<name>A0A1H5TYI9_9ACTN</name>
<dbReference type="PANTHER" id="PTHR43201">
    <property type="entry name" value="ACYL-COA SYNTHETASE"/>
    <property type="match status" value="1"/>
</dbReference>
<reference evidence="4" key="1">
    <citation type="submission" date="2016-10" db="EMBL/GenBank/DDBJ databases">
        <authorList>
            <person name="Varghese N."/>
            <person name="Submissions S."/>
        </authorList>
    </citation>
    <scope>NUCLEOTIDE SEQUENCE [LARGE SCALE GENOMIC DNA]</scope>
    <source>
        <strain evidence="4">DSM 43163</strain>
    </source>
</reference>
<dbReference type="EMBL" id="FNVO01000001">
    <property type="protein sequence ID" value="SEF67853.1"/>
    <property type="molecule type" value="Genomic_DNA"/>
</dbReference>
<dbReference type="GO" id="GO:0006631">
    <property type="term" value="P:fatty acid metabolic process"/>
    <property type="evidence" value="ECO:0007669"/>
    <property type="project" value="TreeGrafter"/>
</dbReference>
<dbReference type="Pfam" id="PF00501">
    <property type="entry name" value="AMP-binding"/>
    <property type="match status" value="1"/>
</dbReference>
<dbReference type="Proteomes" id="UP000236723">
    <property type="component" value="Unassembled WGS sequence"/>
</dbReference>
<feature type="domain" description="AMP-binding enzyme C-terminal" evidence="2">
    <location>
        <begin position="401"/>
        <end position="474"/>
    </location>
</feature>
<protein>
    <submittedName>
        <fullName evidence="3">Acyl-CoA synthetase (AMP-forming)/AMP-acid ligase II</fullName>
    </submittedName>
</protein>
<dbReference type="InterPro" id="IPR020845">
    <property type="entry name" value="AMP-binding_CS"/>
</dbReference>
<proteinExistence type="predicted"/>
<sequence>MDASILLKMVADVAPERVAVGPARSGLTYAGLLSRAEALAGGLSGLGVDHVALVDVNSALVPQLFYGASLAGLPFVPLNYRLADDALRAALARIAPAVVVVGEEQRDRCAGIDGVTALTASQLPAGGLERVGPGDVSALLFTSGTSGEPKAAVLRPAHLTSYVLSTVDLLSAGADEALLVSVPPYHIAGISSLLTSVFAGRRILLLPSFDPAAWVELAHAEAVTHAMVVPTMLGRILDVLEAEGRTLPALRHLSYGGGRMPLPVVERALRLLPHVDLVNAYGLTETSSTIAVLGPQEHREALASGDPAVRARLGSVGRPLPSVELQIRDENGRTLPAGEPGEIHVRGGQVSGEYLTHTATDAEGWFPTRDRGWLDAAGYLFLDGRADDVIVRGGENLSPGEIEDALLAHPAVADAIVFGAPDVEWGEVPVAAVVLRLPAEEAELRDFVRARLRSAKTPARVLVRDALPHTDTGKPLRRVLRAELLASLS</sequence>